<dbReference type="Pfam" id="PF02780">
    <property type="entry name" value="Transketolase_C"/>
    <property type="match status" value="1"/>
</dbReference>
<gene>
    <name evidence="5" type="ORF">EGT74_11105</name>
</gene>
<dbReference type="SUPFAM" id="SSF52518">
    <property type="entry name" value="Thiamin diphosphate-binding fold (THDP-binding)"/>
    <property type="match status" value="1"/>
</dbReference>
<dbReference type="Gene3D" id="3.40.50.970">
    <property type="match status" value="1"/>
</dbReference>
<evidence type="ECO:0000313" key="5">
    <source>
        <dbReference type="EMBL" id="RPE14027.1"/>
    </source>
</evidence>
<dbReference type="Gene3D" id="3.40.50.920">
    <property type="match status" value="1"/>
</dbReference>
<sequence>MVKDIQILNEKETRGGFGEGILEAGRRNPNVVALTADLLGSMKLQAFIKEFPERFVQCGIAEANMIGVAAGLTIGGKIPYTTTFANFSTGRVYDQIRQSVAYSGKNVKICASHAGLTLGEDGATHQILEDIGMMKMLPGMTVIVPCDFNQTKAATIAIADHEGPVYLRFGRPKWPNFTPENQEFQIGKAQVLNEGTDITLFACGHLVWKCVEAGRILEEKGYSVELINIHTIKPLDEAAVLKSITKTRCAVTAEEHNVLGGLGDSIAQVAARHLPIPIEYIGTHDTFGESGKPTELLTKYGLDTPDIVAAAEKALARKKG</sequence>
<evidence type="ECO:0000256" key="3">
    <source>
        <dbReference type="ARBA" id="ARBA00023052"/>
    </source>
</evidence>
<reference evidence="5 6" key="1">
    <citation type="submission" date="2018-11" db="EMBL/GenBank/DDBJ databases">
        <title>Chitinophaga lutea sp.nov., isolate from arsenic contaminated soil.</title>
        <authorList>
            <person name="Zong Y."/>
        </authorList>
    </citation>
    <scope>NUCLEOTIDE SEQUENCE [LARGE SCALE GENOMIC DNA]</scope>
    <source>
        <strain evidence="5 6">ZY74</strain>
    </source>
</reference>
<dbReference type="Proteomes" id="UP000278351">
    <property type="component" value="Unassembled WGS sequence"/>
</dbReference>
<dbReference type="AlphaFoldDB" id="A0A3N4QDI6"/>
<comment type="caution">
    <text evidence="5">The sequence shown here is derived from an EMBL/GenBank/DDBJ whole genome shotgun (WGS) entry which is preliminary data.</text>
</comment>
<name>A0A3N4QDI6_9BACT</name>
<evidence type="ECO:0000256" key="2">
    <source>
        <dbReference type="ARBA" id="ARBA00007131"/>
    </source>
</evidence>
<dbReference type="InterPro" id="IPR009014">
    <property type="entry name" value="Transketo_C/PFOR_II"/>
</dbReference>
<dbReference type="InterPro" id="IPR029061">
    <property type="entry name" value="THDP-binding"/>
</dbReference>
<dbReference type="OrthoDB" id="9803371at2"/>
<accession>A0A3N4QDI6</accession>
<protein>
    <submittedName>
        <fullName evidence="5">Transketolase family protein</fullName>
    </submittedName>
</protein>
<dbReference type="SUPFAM" id="SSF52922">
    <property type="entry name" value="TK C-terminal domain-like"/>
    <property type="match status" value="1"/>
</dbReference>
<dbReference type="RefSeq" id="WP_123846539.1">
    <property type="nucleotide sequence ID" value="NZ_RPDH01000001.1"/>
</dbReference>
<proteinExistence type="inferred from homology"/>
<keyword evidence="3" id="KW-0786">Thiamine pyrophosphate</keyword>
<evidence type="ECO:0000256" key="1">
    <source>
        <dbReference type="ARBA" id="ARBA00001964"/>
    </source>
</evidence>
<dbReference type="EMBL" id="RPDH01000001">
    <property type="protein sequence ID" value="RPE14027.1"/>
    <property type="molecule type" value="Genomic_DNA"/>
</dbReference>
<comment type="cofactor">
    <cofactor evidence="1">
        <name>thiamine diphosphate</name>
        <dbReference type="ChEBI" id="CHEBI:58937"/>
    </cofactor>
</comment>
<organism evidence="5 6">
    <name type="scientific">Chitinophaga lutea</name>
    <dbReference type="NCBI Taxonomy" id="2488634"/>
    <lineage>
        <taxon>Bacteria</taxon>
        <taxon>Pseudomonadati</taxon>
        <taxon>Bacteroidota</taxon>
        <taxon>Chitinophagia</taxon>
        <taxon>Chitinophagales</taxon>
        <taxon>Chitinophagaceae</taxon>
        <taxon>Chitinophaga</taxon>
    </lineage>
</organism>
<dbReference type="CDD" id="cd07033">
    <property type="entry name" value="TPP_PYR_DXS_TK_like"/>
    <property type="match status" value="1"/>
</dbReference>
<dbReference type="InterPro" id="IPR033248">
    <property type="entry name" value="Transketolase_C"/>
</dbReference>
<dbReference type="FunFam" id="3.40.50.970:FF:000129">
    <property type="entry name" value="Transketolase"/>
    <property type="match status" value="1"/>
</dbReference>
<evidence type="ECO:0000313" key="6">
    <source>
        <dbReference type="Proteomes" id="UP000278351"/>
    </source>
</evidence>
<dbReference type="InterPro" id="IPR051157">
    <property type="entry name" value="PDH/Transketolase"/>
</dbReference>
<dbReference type="InterPro" id="IPR005475">
    <property type="entry name" value="Transketolase-like_Pyr-bd"/>
</dbReference>
<dbReference type="SMART" id="SM00861">
    <property type="entry name" value="Transket_pyr"/>
    <property type="match status" value="1"/>
</dbReference>
<dbReference type="PANTHER" id="PTHR43825">
    <property type="entry name" value="PYRUVATE DEHYDROGENASE E1 COMPONENT"/>
    <property type="match status" value="1"/>
</dbReference>
<evidence type="ECO:0000259" key="4">
    <source>
        <dbReference type="SMART" id="SM00861"/>
    </source>
</evidence>
<dbReference type="PANTHER" id="PTHR43825:SF1">
    <property type="entry name" value="TRANSKETOLASE-LIKE PYRIMIDINE-BINDING DOMAIN-CONTAINING PROTEIN"/>
    <property type="match status" value="1"/>
</dbReference>
<keyword evidence="6" id="KW-1185">Reference proteome</keyword>
<comment type="similarity">
    <text evidence="2">Belongs to the transketolase family.</text>
</comment>
<feature type="domain" description="Transketolase-like pyrimidine-binding" evidence="4">
    <location>
        <begin position="11"/>
        <end position="176"/>
    </location>
</feature>
<dbReference type="Pfam" id="PF02779">
    <property type="entry name" value="Transket_pyr"/>
    <property type="match status" value="1"/>
</dbReference>